<sequence>MSDRSIKWRDIGNEERRRILDNINAQLSVKGCPEVDLYVVKWRISLALSNLKTEEKRKAKASGEGGSSSSTPATRVSQAATRLPYDPVRDVP</sequence>
<organism evidence="2 3">
    <name type="scientific">Exserohilum turcicum (strain 28A)</name>
    <name type="common">Northern leaf blight fungus</name>
    <name type="synonym">Setosphaeria turcica</name>
    <dbReference type="NCBI Taxonomy" id="671987"/>
    <lineage>
        <taxon>Eukaryota</taxon>
        <taxon>Fungi</taxon>
        <taxon>Dikarya</taxon>
        <taxon>Ascomycota</taxon>
        <taxon>Pezizomycotina</taxon>
        <taxon>Dothideomycetes</taxon>
        <taxon>Pleosporomycetidae</taxon>
        <taxon>Pleosporales</taxon>
        <taxon>Pleosporineae</taxon>
        <taxon>Pleosporaceae</taxon>
        <taxon>Exserohilum</taxon>
    </lineage>
</organism>
<reference evidence="2 3" key="2">
    <citation type="journal article" date="2013" name="PLoS Genet.">
        <title>Comparative genome structure, secondary metabolite, and effector coding capacity across Cochliobolus pathogens.</title>
        <authorList>
            <person name="Condon B.J."/>
            <person name="Leng Y."/>
            <person name="Wu D."/>
            <person name="Bushley K.E."/>
            <person name="Ohm R.A."/>
            <person name="Otillar R."/>
            <person name="Martin J."/>
            <person name="Schackwitz W."/>
            <person name="Grimwood J."/>
            <person name="MohdZainudin N."/>
            <person name="Xue C."/>
            <person name="Wang R."/>
            <person name="Manning V.A."/>
            <person name="Dhillon B."/>
            <person name="Tu Z.J."/>
            <person name="Steffenson B.J."/>
            <person name="Salamov A."/>
            <person name="Sun H."/>
            <person name="Lowry S."/>
            <person name="LaButti K."/>
            <person name="Han J."/>
            <person name="Copeland A."/>
            <person name="Lindquist E."/>
            <person name="Barry K."/>
            <person name="Schmutz J."/>
            <person name="Baker S.E."/>
            <person name="Ciuffetti L.M."/>
            <person name="Grigoriev I.V."/>
            <person name="Zhong S."/>
            <person name="Turgeon B.G."/>
        </authorList>
    </citation>
    <scope>NUCLEOTIDE SEQUENCE [LARGE SCALE GENOMIC DNA]</scope>
    <source>
        <strain evidence="3">28A</strain>
    </source>
</reference>
<dbReference type="HOGENOM" id="CLU_2414677_0_0_1"/>
<name>R0KL81_EXST2</name>
<dbReference type="RefSeq" id="XP_008023409.1">
    <property type="nucleotide sequence ID" value="XM_008025218.1"/>
</dbReference>
<reference evidence="2 3" key="1">
    <citation type="journal article" date="2012" name="PLoS Pathog.">
        <title>Diverse lifestyles and strategies of plant pathogenesis encoded in the genomes of eighteen Dothideomycetes fungi.</title>
        <authorList>
            <person name="Ohm R.A."/>
            <person name="Feau N."/>
            <person name="Henrissat B."/>
            <person name="Schoch C.L."/>
            <person name="Horwitz B.A."/>
            <person name="Barry K.W."/>
            <person name="Condon B.J."/>
            <person name="Copeland A.C."/>
            <person name="Dhillon B."/>
            <person name="Glaser F."/>
            <person name="Hesse C.N."/>
            <person name="Kosti I."/>
            <person name="LaButti K."/>
            <person name="Lindquist E.A."/>
            <person name="Lucas S."/>
            <person name="Salamov A.A."/>
            <person name="Bradshaw R.E."/>
            <person name="Ciuffetti L."/>
            <person name="Hamelin R.C."/>
            <person name="Kema G.H.J."/>
            <person name="Lawrence C."/>
            <person name="Scott J.A."/>
            <person name="Spatafora J.W."/>
            <person name="Turgeon B.G."/>
            <person name="de Wit P.J.G.M."/>
            <person name="Zhong S."/>
            <person name="Goodwin S.B."/>
            <person name="Grigoriev I.V."/>
        </authorList>
    </citation>
    <scope>NUCLEOTIDE SEQUENCE [LARGE SCALE GENOMIC DNA]</scope>
    <source>
        <strain evidence="3">28A</strain>
    </source>
</reference>
<evidence type="ECO:0000313" key="2">
    <source>
        <dbReference type="EMBL" id="EOA88722.1"/>
    </source>
</evidence>
<dbReference type="AlphaFoldDB" id="R0KL81"/>
<keyword evidence="3" id="KW-1185">Reference proteome</keyword>
<proteinExistence type="predicted"/>
<feature type="compositionally biased region" description="Polar residues" evidence="1">
    <location>
        <begin position="71"/>
        <end position="80"/>
    </location>
</feature>
<evidence type="ECO:0000256" key="1">
    <source>
        <dbReference type="SAM" id="MobiDB-lite"/>
    </source>
</evidence>
<evidence type="ECO:0000313" key="3">
    <source>
        <dbReference type="Proteomes" id="UP000016935"/>
    </source>
</evidence>
<dbReference type="EMBL" id="KB908526">
    <property type="protein sequence ID" value="EOA88722.1"/>
    <property type="molecule type" value="Genomic_DNA"/>
</dbReference>
<accession>R0KL81</accession>
<gene>
    <name evidence="2" type="ORF">SETTUDRAFT_167995</name>
</gene>
<dbReference type="Proteomes" id="UP000016935">
    <property type="component" value="Unassembled WGS sequence"/>
</dbReference>
<dbReference type="GeneID" id="19400383"/>
<protein>
    <submittedName>
        <fullName evidence="2">Uncharacterized protein</fullName>
    </submittedName>
</protein>
<feature type="region of interest" description="Disordered" evidence="1">
    <location>
        <begin position="53"/>
        <end position="92"/>
    </location>
</feature>